<dbReference type="GO" id="GO:0004333">
    <property type="term" value="F:fumarate hydratase activity"/>
    <property type="evidence" value="ECO:0007669"/>
    <property type="project" value="UniProtKB-EC"/>
</dbReference>
<gene>
    <name evidence="5" type="ORF">S03H2_54398</name>
</gene>
<dbReference type="EMBL" id="BARU01034681">
    <property type="protein sequence ID" value="GAH66377.1"/>
    <property type="molecule type" value="Genomic_DNA"/>
</dbReference>
<dbReference type="GO" id="GO:0006106">
    <property type="term" value="P:fumarate metabolic process"/>
    <property type="evidence" value="ECO:0007669"/>
    <property type="project" value="InterPro"/>
</dbReference>
<dbReference type="InterPro" id="IPR022761">
    <property type="entry name" value="Fumarate_lyase_N"/>
</dbReference>
<sequence>MGKKHPIHPNDHVNKSQSSNDVIPSTMHVSTAHTIKKLLSVLNRLKEALDKKIEDFEGIVKVGRTHLQDAIPIPLSLEFEVYKK</sequence>
<dbReference type="SUPFAM" id="SSF48557">
    <property type="entry name" value="L-aspartase-like"/>
    <property type="match status" value="1"/>
</dbReference>
<comment type="caution">
    <text evidence="5">The sequence shown here is derived from an EMBL/GenBank/DDBJ whole genome shotgun (WGS) entry which is preliminary data.</text>
</comment>
<evidence type="ECO:0000256" key="2">
    <source>
        <dbReference type="ARBA" id="ARBA00012921"/>
    </source>
</evidence>
<organism evidence="5">
    <name type="scientific">marine sediment metagenome</name>
    <dbReference type="NCBI Taxonomy" id="412755"/>
    <lineage>
        <taxon>unclassified sequences</taxon>
        <taxon>metagenomes</taxon>
        <taxon>ecological metagenomes</taxon>
    </lineage>
</organism>
<dbReference type="InterPro" id="IPR005677">
    <property type="entry name" value="Fum_hydII"/>
</dbReference>
<dbReference type="EC" id="4.2.1.2" evidence="2"/>
<accession>X1HAG7</accession>
<feature type="region of interest" description="Disordered" evidence="3">
    <location>
        <begin position="1"/>
        <end position="23"/>
    </location>
</feature>
<dbReference type="PANTHER" id="PTHR11444">
    <property type="entry name" value="ASPARTATEAMMONIA/ARGININOSUCCINATE/ADENYLOSUCCINATE LYASE"/>
    <property type="match status" value="1"/>
</dbReference>
<dbReference type="Pfam" id="PF00206">
    <property type="entry name" value="Lyase_1"/>
    <property type="match status" value="1"/>
</dbReference>
<dbReference type="PRINTS" id="PR00149">
    <property type="entry name" value="FUMRATELYASE"/>
</dbReference>
<proteinExistence type="inferred from homology"/>
<evidence type="ECO:0000259" key="4">
    <source>
        <dbReference type="Pfam" id="PF00206"/>
    </source>
</evidence>
<reference evidence="5" key="1">
    <citation type="journal article" date="2014" name="Front. Microbiol.">
        <title>High frequency of phylogenetically diverse reductive dehalogenase-homologous genes in deep subseafloor sedimentary metagenomes.</title>
        <authorList>
            <person name="Kawai M."/>
            <person name="Futagami T."/>
            <person name="Toyoda A."/>
            <person name="Takaki Y."/>
            <person name="Nishi S."/>
            <person name="Hori S."/>
            <person name="Arai W."/>
            <person name="Tsubouchi T."/>
            <person name="Morono Y."/>
            <person name="Uchiyama I."/>
            <person name="Ito T."/>
            <person name="Fujiyama A."/>
            <person name="Inagaki F."/>
            <person name="Takami H."/>
        </authorList>
    </citation>
    <scope>NUCLEOTIDE SEQUENCE</scope>
    <source>
        <strain evidence="5">Expedition CK06-06</strain>
    </source>
</reference>
<evidence type="ECO:0000256" key="1">
    <source>
        <dbReference type="ARBA" id="ARBA00009084"/>
    </source>
</evidence>
<evidence type="ECO:0000313" key="5">
    <source>
        <dbReference type="EMBL" id="GAH66377.1"/>
    </source>
</evidence>
<name>X1HAG7_9ZZZZ</name>
<dbReference type="InterPro" id="IPR000362">
    <property type="entry name" value="Fumarate_lyase_fam"/>
</dbReference>
<feature type="domain" description="Fumarate lyase N-terminal" evidence="4">
    <location>
        <begin position="5"/>
        <end position="83"/>
    </location>
</feature>
<protein>
    <recommendedName>
        <fullName evidence="2">fumarate hydratase</fullName>
        <ecNumber evidence="2">4.2.1.2</ecNumber>
    </recommendedName>
</protein>
<evidence type="ECO:0000256" key="3">
    <source>
        <dbReference type="SAM" id="MobiDB-lite"/>
    </source>
</evidence>
<dbReference type="InterPro" id="IPR008948">
    <property type="entry name" value="L-Aspartase-like"/>
</dbReference>
<comment type="similarity">
    <text evidence="1">Belongs to the class-II fumarase/aspartase family. Fumarase subfamily.</text>
</comment>
<dbReference type="AlphaFoldDB" id="X1HAG7"/>
<dbReference type="Gene3D" id="1.20.200.10">
    <property type="entry name" value="Fumarase/aspartase (Central domain)"/>
    <property type="match status" value="1"/>
</dbReference>